<dbReference type="OMA" id="PWRYVHE"/>
<dbReference type="SUPFAM" id="SSF101941">
    <property type="entry name" value="NAC domain"/>
    <property type="match status" value="1"/>
</dbReference>
<organism evidence="7 8">
    <name type="scientific">Sorghum bicolor</name>
    <name type="common">Sorghum</name>
    <name type="synonym">Sorghum vulgare</name>
    <dbReference type="NCBI Taxonomy" id="4558"/>
    <lineage>
        <taxon>Eukaryota</taxon>
        <taxon>Viridiplantae</taxon>
        <taxon>Streptophyta</taxon>
        <taxon>Embryophyta</taxon>
        <taxon>Tracheophyta</taxon>
        <taxon>Spermatophyta</taxon>
        <taxon>Magnoliopsida</taxon>
        <taxon>Liliopsida</taxon>
        <taxon>Poales</taxon>
        <taxon>Poaceae</taxon>
        <taxon>PACMAD clade</taxon>
        <taxon>Panicoideae</taxon>
        <taxon>Andropogonodae</taxon>
        <taxon>Andropogoneae</taxon>
        <taxon>Sorghinae</taxon>
        <taxon>Sorghum</taxon>
    </lineage>
</organism>
<dbReference type="FunCoup" id="C5XGN1">
    <property type="interactions" value="821"/>
</dbReference>
<dbReference type="Gramene" id="EES03431">
    <property type="protein sequence ID" value="EES03431"/>
    <property type="gene ID" value="SORBI_3003G255000"/>
</dbReference>
<dbReference type="Pfam" id="PF02365">
    <property type="entry name" value="NAM"/>
    <property type="match status" value="1"/>
</dbReference>
<proteinExistence type="predicted"/>
<gene>
    <name evidence="7" type="ORF">SORBI_3003G255000</name>
</gene>
<dbReference type="AlphaFoldDB" id="C5XGN1"/>
<dbReference type="EMBL" id="CM000762">
    <property type="protein sequence ID" value="EES03431.1"/>
    <property type="molecule type" value="Genomic_DNA"/>
</dbReference>
<evidence type="ECO:0000256" key="1">
    <source>
        <dbReference type="ARBA" id="ARBA00023015"/>
    </source>
</evidence>
<sequence>MVATRSKTAPGPQPPSRPRADLAAHPSEEELVTSFLRPRVVSGHGDRDSRPCSASFIHDADVYAAGPRELTGGHAPAVASNGDSAWYFFSAVRAKTRDGQRKARTVDTGEGCWHSEAGAKPVLEGDGHGRVLVGHRQGFSFVTKVDGRRVRSGWLMVELSLDGADADDVVLCKIYFSPRARASASASASASAASAGRKRKAAAAADDKNPANSARQRRRGPGTPTPNADEKDSTQSRGLADEDSPATDDPGALWTDDSFFSWWMRNKDRFMEEYSIVDRTDEEIQKTYGLDEYLRLLKHHYTDFGCGHSPVLNS</sequence>
<dbReference type="HOGENOM" id="CLU_892459_0_0_1"/>
<dbReference type="GO" id="GO:0006355">
    <property type="term" value="P:regulation of DNA-templated transcription"/>
    <property type="evidence" value="ECO:0007669"/>
    <property type="project" value="InterPro"/>
</dbReference>
<dbReference type="PANTHER" id="PTHR31719:SF243">
    <property type="entry name" value="NAC DOMAIN-CONTAINING PROTEIN"/>
    <property type="match status" value="1"/>
</dbReference>
<dbReference type="GO" id="GO:0003677">
    <property type="term" value="F:DNA binding"/>
    <property type="evidence" value="ECO:0007669"/>
    <property type="project" value="UniProtKB-KW"/>
</dbReference>
<keyword evidence="3" id="KW-0804">Transcription</keyword>
<evidence type="ECO:0000256" key="3">
    <source>
        <dbReference type="ARBA" id="ARBA00023163"/>
    </source>
</evidence>
<feature type="region of interest" description="Disordered" evidence="5">
    <location>
        <begin position="197"/>
        <end position="252"/>
    </location>
</feature>
<reference evidence="8" key="2">
    <citation type="journal article" date="2018" name="Plant J.">
        <title>The Sorghum bicolor reference genome: improved assembly, gene annotations, a transcriptome atlas, and signatures of genome organization.</title>
        <authorList>
            <person name="McCormick R.F."/>
            <person name="Truong S.K."/>
            <person name="Sreedasyam A."/>
            <person name="Jenkins J."/>
            <person name="Shu S."/>
            <person name="Sims D."/>
            <person name="Kennedy M."/>
            <person name="Amirebrahimi M."/>
            <person name="Weers B.D."/>
            <person name="McKinley B."/>
            <person name="Mattison A."/>
            <person name="Morishige D.T."/>
            <person name="Grimwood J."/>
            <person name="Schmutz J."/>
            <person name="Mullet J.E."/>
        </authorList>
    </citation>
    <scope>NUCLEOTIDE SEQUENCE [LARGE SCALE GENOMIC DNA]</scope>
    <source>
        <strain evidence="8">cv. BTx623</strain>
    </source>
</reference>
<evidence type="ECO:0000256" key="2">
    <source>
        <dbReference type="ARBA" id="ARBA00023125"/>
    </source>
</evidence>
<protein>
    <recommendedName>
        <fullName evidence="6">NAC domain-containing protein</fullName>
    </recommendedName>
</protein>
<reference evidence="7 8" key="1">
    <citation type="journal article" date="2009" name="Nature">
        <title>The Sorghum bicolor genome and the diversification of grasses.</title>
        <authorList>
            <person name="Paterson A.H."/>
            <person name="Bowers J.E."/>
            <person name="Bruggmann R."/>
            <person name="Dubchak I."/>
            <person name="Grimwood J."/>
            <person name="Gundlach H."/>
            <person name="Haberer G."/>
            <person name="Hellsten U."/>
            <person name="Mitros T."/>
            <person name="Poliakov A."/>
            <person name="Schmutz J."/>
            <person name="Spannagl M."/>
            <person name="Tang H."/>
            <person name="Wang X."/>
            <person name="Wicker T."/>
            <person name="Bharti A.K."/>
            <person name="Chapman J."/>
            <person name="Feltus F.A."/>
            <person name="Gowik U."/>
            <person name="Grigoriev I.V."/>
            <person name="Lyons E."/>
            <person name="Maher C.A."/>
            <person name="Martis M."/>
            <person name="Narechania A."/>
            <person name="Otillar R.P."/>
            <person name="Penning B.W."/>
            <person name="Salamov A.A."/>
            <person name="Wang Y."/>
            <person name="Zhang L."/>
            <person name="Carpita N.C."/>
            <person name="Freeling M."/>
            <person name="Gingle A.R."/>
            <person name="Hash C.T."/>
            <person name="Keller B."/>
            <person name="Klein P."/>
            <person name="Kresovich S."/>
            <person name="McCann M.C."/>
            <person name="Ming R."/>
            <person name="Peterson D.G."/>
            <person name="Mehboob-ur-Rahman"/>
            <person name="Ware D."/>
            <person name="Westhoff P."/>
            <person name="Mayer K.F."/>
            <person name="Messing J."/>
            <person name="Rokhsar D.S."/>
        </authorList>
    </citation>
    <scope>NUCLEOTIDE SEQUENCE [LARGE SCALE GENOMIC DNA]</scope>
    <source>
        <strain evidence="8">cv. BTx623</strain>
    </source>
</reference>
<evidence type="ECO:0000313" key="7">
    <source>
        <dbReference type="EMBL" id="EES03431.1"/>
    </source>
</evidence>
<dbReference type="InterPro" id="IPR003441">
    <property type="entry name" value="NAC-dom"/>
</dbReference>
<feature type="region of interest" description="Disordered" evidence="5">
    <location>
        <begin position="1"/>
        <end position="31"/>
    </location>
</feature>
<dbReference type="InterPro" id="IPR036093">
    <property type="entry name" value="NAC_dom_sf"/>
</dbReference>
<keyword evidence="8" id="KW-1185">Reference proteome</keyword>
<evidence type="ECO:0000256" key="5">
    <source>
        <dbReference type="SAM" id="MobiDB-lite"/>
    </source>
</evidence>
<dbReference type="STRING" id="4558.C5XGN1"/>
<evidence type="ECO:0000313" key="8">
    <source>
        <dbReference type="Proteomes" id="UP000000768"/>
    </source>
</evidence>
<dbReference type="InParanoid" id="C5XGN1"/>
<dbReference type="eggNOG" id="ENOG502R45F">
    <property type="taxonomic scope" value="Eukaryota"/>
</dbReference>
<evidence type="ECO:0000259" key="6">
    <source>
        <dbReference type="PROSITE" id="PS51005"/>
    </source>
</evidence>
<keyword evidence="1" id="KW-0805">Transcription regulation</keyword>
<name>C5XGN1_SORBI</name>
<evidence type="ECO:0000256" key="4">
    <source>
        <dbReference type="ARBA" id="ARBA00023242"/>
    </source>
</evidence>
<dbReference type="PROSITE" id="PS51005">
    <property type="entry name" value="NAC"/>
    <property type="match status" value="1"/>
</dbReference>
<keyword evidence="2" id="KW-0238">DNA-binding</keyword>
<accession>C5XGN1</accession>
<feature type="compositionally biased region" description="Basic and acidic residues" evidence="5">
    <location>
        <begin position="18"/>
        <end position="28"/>
    </location>
</feature>
<feature type="domain" description="NAC" evidence="6">
    <location>
        <begin position="18"/>
        <end position="177"/>
    </location>
</feature>
<dbReference type="Gene3D" id="2.170.150.80">
    <property type="entry name" value="NAC domain"/>
    <property type="match status" value="1"/>
</dbReference>
<dbReference type="Proteomes" id="UP000000768">
    <property type="component" value="Chromosome 3"/>
</dbReference>
<dbReference type="PANTHER" id="PTHR31719">
    <property type="entry name" value="NAC TRANSCRIPTION FACTOR 56"/>
    <property type="match status" value="1"/>
</dbReference>
<keyword evidence="4" id="KW-0539">Nucleus</keyword>